<reference evidence="1" key="2">
    <citation type="submission" date="2016-06" db="EMBL/GenBank/DDBJ databases">
        <title>The genome of a short-lived fish provides insights into sex chromosome evolution and the genetic control of aging.</title>
        <authorList>
            <person name="Reichwald K."/>
            <person name="Felder M."/>
            <person name="Petzold A."/>
            <person name="Koch P."/>
            <person name="Groth M."/>
            <person name="Platzer M."/>
        </authorList>
    </citation>
    <scope>NUCLEOTIDE SEQUENCE</scope>
    <source>
        <tissue evidence="1">Brain</tissue>
    </source>
</reference>
<reference evidence="1" key="1">
    <citation type="submission" date="2016-05" db="EMBL/GenBank/DDBJ databases">
        <authorList>
            <person name="Lavstsen T."/>
            <person name="Jespersen J.S."/>
        </authorList>
    </citation>
    <scope>NUCLEOTIDE SEQUENCE</scope>
    <source>
        <tissue evidence="1">Brain</tissue>
    </source>
</reference>
<evidence type="ECO:0000313" key="1">
    <source>
        <dbReference type="EMBL" id="SBP15613.1"/>
    </source>
</evidence>
<accession>A0A1A7XCC2</accession>
<protein>
    <submittedName>
        <fullName evidence="1">Uncharacterized protein</fullName>
    </submittedName>
</protein>
<feature type="non-terminal residue" evidence="1">
    <location>
        <position position="1"/>
    </location>
</feature>
<dbReference type="EMBL" id="HADW01014213">
    <property type="protein sequence ID" value="SBP15613.1"/>
    <property type="molecule type" value="Transcribed_RNA"/>
</dbReference>
<gene>
    <name evidence="1" type="primary">Nfu_g_1_017090</name>
</gene>
<feature type="non-terminal residue" evidence="1">
    <location>
        <position position="42"/>
    </location>
</feature>
<organism evidence="1">
    <name type="scientific">Iconisemion striatum</name>
    <dbReference type="NCBI Taxonomy" id="60296"/>
    <lineage>
        <taxon>Eukaryota</taxon>
        <taxon>Metazoa</taxon>
        <taxon>Chordata</taxon>
        <taxon>Craniata</taxon>
        <taxon>Vertebrata</taxon>
        <taxon>Euteleostomi</taxon>
        <taxon>Actinopterygii</taxon>
        <taxon>Neopterygii</taxon>
        <taxon>Teleostei</taxon>
        <taxon>Neoteleostei</taxon>
        <taxon>Acanthomorphata</taxon>
        <taxon>Ovalentaria</taxon>
        <taxon>Atherinomorphae</taxon>
        <taxon>Cyprinodontiformes</taxon>
        <taxon>Nothobranchiidae</taxon>
        <taxon>Iconisemion</taxon>
    </lineage>
</organism>
<sequence length="42" mass="4926">STWTPTPPAFGSHLKDLYELNKIYQELKKVTQIINNNMNTLY</sequence>
<proteinExistence type="predicted"/>
<dbReference type="AlphaFoldDB" id="A0A1A7XCC2"/>
<name>A0A1A7XCC2_9TELE</name>